<dbReference type="RefSeq" id="WP_038046441.1">
    <property type="nucleotide sequence ID" value="NZ_JMFG01000002.1"/>
</dbReference>
<gene>
    <name evidence="1" type="ORF">EG19_04370</name>
</gene>
<keyword evidence="2" id="KW-1185">Reference proteome</keyword>
<reference evidence="1 2" key="1">
    <citation type="submission" date="2014-04" db="EMBL/GenBank/DDBJ databases">
        <title>The Genome Sequence of Thermoanaerobaculum aquaticum MP-01, The First Cultivated Group 23 Acidobacterium.</title>
        <authorList>
            <person name="Stamps B.W."/>
            <person name="Losey N.A."/>
            <person name="Lawson P.A."/>
            <person name="Stevenson B.S."/>
        </authorList>
    </citation>
    <scope>NUCLEOTIDE SEQUENCE [LARGE SCALE GENOMIC DNA]</scope>
    <source>
        <strain evidence="1 2">MP-01</strain>
    </source>
</reference>
<dbReference type="EMBL" id="JMFG01000002">
    <property type="protein sequence ID" value="KDA55037.1"/>
    <property type="molecule type" value="Genomic_DNA"/>
</dbReference>
<dbReference type="AlphaFoldDB" id="A0A062XR10"/>
<evidence type="ECO:0000313" key="1">
    <source>
        <dbReference type="EMBL" id="KDA55037.1"/>
    </source>
</evidence>
<sequence length="340" mass="36917">MQLVDPPWELAHLCQELQTPSLFAGERLFLIPHAEAYFALPPKAVEGLLATLKTSPAGVLWVGLFAELPEAPSGPLAEGLASLGEVEHLSLPPAPKPWEEVRLSQEQKALLRELLAEEAPELLAHQDVLDVLFETHGFSPRQLVQAAKDLLASQELSPEAARRSAGRQTLTASELEKALQDGKWPQVAYHLAQLAEGAVLSTFRGTETSGRKAADLVAGLLTRACLSALTVRVLAEEAGLARELDPARVSQASWYPREFKPRIYPKFLAKAQEMPELGLADRSPWSLQASFRLAARFSSKKLATVVADLLRFGALRAEGLEPWAPVVLAYASLFAASNSS</sequence>
<organism evidence="1 2">
    <name type="scientific">Thermoanaerobaculum aquaticum</name>
    <dbReference type="NCBI Taxonomy" id="1312852"/>
    <lineage>
        <taxon>Bacteria</taxon>
        <taxon>Pseudomonadati</taxon>
        <taxon>Acidobacteriota</taxon>
        <taxon>Thermoanaerobaculia</taxon>
        <taxon>Thermoanaerobaculales</taxon>
        <taxon>Thermoanaerobaculaceae</taxon>
        <taxon>Thermoanaerobaculum</taxon>
    </lineage>
</organism>
<protein>
    <submittedName>
        <fullName evidence="1">Uncharacterized protein</fullName>
    </submittedName>
</protein>
<evidence type="ECO:0000313" key="2">
    <source>
        <dbReference type="Proteomes" id="UP000027284"/>
    </source>
</evidence>
<dbReference type="Proteomes" id="UP000027284">
    <property type="component" value="Unassembled WGS sequence"/>
</dbReference>
<comment type="caution">
    <text evidence="1">The sequence shown here is derived from an EMBL/GenBank/DDBJ whole genome shotgun (WGS) entry which is preliminary data.</text>
</comment>
<accession>A0A062XR10</accession>
<name>A0A062XR10_9BACT</name>
<proteinExistence type="predicted"/>
<dbReference type="STRING" id="1312852.EG19_04370"/>